<gene>
    <name evidence="1" type="ORF">OWV82_002279</name>
</gene>
<keyword evidence="2" id="KW-1185">Reference proteome</keyword>
<dbReference type="EMBL" id="CM051394">
    <property type="protein sequence ID" value="KAJ4729506.1"/>
    <property type="molecule type" value="Genomic_DNA"/>
</dbReference>
<organism evidence="1 2">
    <name type="scientific">Melia azedarach</name>
    <name type="common">Chinaberry tree</name>
    <dbReference type="NCBI Taxonomy" id="155640"/>
    <lineage>
        <taxon>Eukaryota</taxon>
        <taxon>Viridiplantae</taxon>
        <taxon>Streptophyta</taxon>
        <taxon>Embryophyta</taxon>
        <taxon>Tracheophyta</taxon>
        <taxon>Spermatophyta</taxon>
        <taxon>Magnoliopsida</taxon>
        <taxon>eudicotyledons</taxon>
        <taxon>Gunneridae</taxon>
        <taxon>Pentapetalae</taxon>
        <taxon>rosids</taxon>
        <taxon>malvids</taxon>
        <taxon>Sapindales</taxon>
        <taxon>Meliaceae</taxon>
        <taxon>Melia</taxon>
    </lineage>
</organism>
<protein>
    <submittedName>
        <fullName evidence="1">Regulation of nuclear pre-mRNA domain-containing protein 1B-like</fullName>
    </submittedName>
</protein>
<reference evidence="1 2" key="1">
    <citation type="journal article" date="2023" name="Science">
        <title>Complex scaffold remodeling in plant triterpene biosynthesis.</title>
        <authorList>
            <person name="De La Pena R."/>
            <person name="Hodgson H."/>
            <person name="Liu J.C."/>
            <person name="Stephenson M.J."/>
            <person name="Martin A.C."/>
            <person name="Owen C."/>
            <person name="Harkess A."/>
            <person name="Leebens-Mack J."/>
            <person name="Jimenez L.E."/>
            <person name="Osbourn A."/>
            <person name="Sattely E.S."/>
        </authorList>
    </citation>
    <scope>NUCLEOTIDE SEQUENCE [LARGE SCALE GENOMIC DNA]</scope>
    <source>
        <strain evidence="2">cv. JPN11</strain>
        <tissue evidence="1">Leaf</tissue>
    </source>
</reference>
<proteinExistence type="predicted"/>
<evidence type="ECO:0000313" key="2">
    <source>
        <dbReference type="Proteomes" id="UP001164539"/>
    </source>
</evidence>
<dbReference type="Proteomes" id="UP001164539">
    <property type="component" value="Chromosome 1"/>
</dbReference>
<accession>A0ACC1Z190</accession>
<comment type="caution">
    <text evidence="1">The sequence shown here is derived from an EMBL/GenBank/DDBJ whole genome shotgun (WGS) entry which is preliminary data.</text>
</comment>
<evidence type="ECO:0000313" key="1">
    <source>
        <dbReference type="EMBL" id="KAJ4729506.1"/>
    </source>
</evidence>
<sequence>MGSTFNPQILVDKLAKLNNSQTSIETLSHWCIFHMNKAKQVVETWDRQFHCSPREQRLAFLYLANDILQNSRRKGSEFVGEFWKVLPDALRDVIEHGDEFGRNAAMRLINIWEERKVFGSRGQILKEEIVGRHQDNYNRNGKHQSMKLKQPIGNTVEKIVSGYQVVYGGPMDEDLILSKCRNASSSIEKVEKEIGSDIHSGQLNESAFVDELQGQHATLRGCIEQLTAVESVRASLVSNLREALQEQESKLSQIRNELQAAQTQSEQADNICRQILGGNHVQILAEQNSKEAHTSMAPPGFLPGDREQSAPVMYTQQVSFPDKSGHNGEDPKKSAAAAVAAKLTASTSSAQMLSYVLSSLASEGVIANSNKEAIGDLPPDKRPKLENDQSYVPPQNPHPPPVPSFPHPESLQHNIKTTSQQLTPNEPPPPPPPSSPPPLPPLPPIPPYQIPQYIQNAGPMTSAQFSYNITQQPPNLAGYPAVVAPVTGMSAFTTPPTNPYQSFQSSDGNFYSQPSSMPMAPISRQ</sequence>
<name>A0ACC1Z190_MELAZ</name>